<dbReference type="CDD" id="cd11336">
    <property type="entry name" value="AmyAc_MTSase"/>
    <property type="match status" value="1"/>
</dbReference>
<dbReference type="InterPro" id="IPR017853">
    <property type="entry name" value="GH"/>
</dbReference>
<dbReference type="InterPro" id="IPR012767">
    <property type="entry name" value="Trehalose_TreY"/>
</dbReference>
<dbReference type="RefSeq" id="WP_074445479.1">
    <property type="nucleotide sequence ID" value="NZ_FMBM01000002.1"/>
</dbReference>
<reference evidence="3 5" key="2">
    <citation type="submission" date="2016-08" db="EMBL/GenBank/DDBJ databases">
        <authorList>
            <person name="Varghese N."/>
            <person name="Submissions Spin"/>
        </authorList>
    </citation>
    <scope>NUCLEOTIDE SEQUENCE [LARGE SCALE GENOMIC DNA]</scope>
    <source>
        <strain evidence="3 5">HL-109</strain>
    </source>
</reference>
<dbReference type="SMART" id="SM00642">
    <property type="entry name" value="Aamy"/>
    <property type="match status" value="1"/>
</dbReference>
<feature type="domain" description="Glycosyl hydrolase family 13 catalytic" evidence="1">
    <location>
        <begin position="13"/>
        <end position="475"/>
    </location>
</feature>
<organism evidence="2 4">
    <name type="scientific">Saliniramus fredricksonii</name>
    <dbReference type="NCBI Taxonomy" id="1653334"/>
    <lineage>
        <taxon>Bacteria</taxon>
        <taxon>Pseudomonadati</taxon>
        <taxon>Pseudomonadota</taxon>
        <taxon>Alphaproteobacteria</taxon>
        <taxon>Hyphomicrobiales</taxon>
        <taxon>Salinarimonadaceae</taxon>
        <taxon>Saliniramus</taxon>
    </lineage>
</organism>
<name>A0A0P8A0T0_9HYPH</name>
<dbReference type="Proteomes" id="UP000050497">
    <property type="component" value="Unassembled WGS sequence"/>
</dbReference>
<dbReference type="PANTHER" id="PTHR10357">
    <property type="entry name" value="ALPHA-AMYLASE FAMILY MEMBER"/>
    <property type="match status" value="1"/>
</dbReference>
<evidence type="ECO:0000313" key="5">
    <source>
        <dbReference type="Proteomes" id="UP000182800"/>
    </source>
</evidence>
<dbReference type="Proteomes" id="UP000182800">
    <property type="component" value="Unassembled WGS sequence"/>
</dbReference>
<dbReference type="EMBL" id="LJSX01000011">
    <property type="protein sequence ID" value="KPQ10984.1"/>
    <property type="molecule type" value="Genomic_DNA"/>
</dbReference>
<sequence length="904" mass="99251">MTPRATYRLQFNDVFTFADACAIVPYLAGLGISHVYASPILSSRSGSSHGYDGVDPTRVDEELGGEPGLRAFVAQLRAHGMGLIADIVPNHMAVGGADNAWWLDVLENGQSSPYASFFDIDWDTPDEALKGKLLAPFLGEPYGTVLAAGDLALVFDEALESFTIAYHHHRFPIRPEDYPAILRAGGEDFEALAQRFDAAEGRAGFIEACRVTASMGDRLGAVLDAHRDPQILHALMERQHFRLAWWRVAGDMINWRRFFDITELAGLRVEDPRVFDMIHATILRLYREGLVDGLRIDHIDGLRDPAGYCQHLRERLDALTELRPKEAGRERAWLIVEKILGRDETLPLDWDCDGTTGYEFMDRASAVLHDPHAADALSELWSEVSGRYPDFGSEEADARNELLVRDFSGQLDACARAFHAMTQASLETRDITLAALRRALTALIVAFPVYRTYATEGASPGSDAPHLAQAVDAARAMSAPGEEGVVDLVAGWLSGIGTADAQARGEAVARFQQLTAPIAAKAVEDTAFYRYGRLISRNDVGFDVDALAIAVDDFHMAASRTATEHPAGMVTTATHDHKRGEDVRARLAVISEDPGGWAEAVAEWFERNRRLSGEVIDPADEYMLYQMMVGAWPLDLAPDDAQGLAAFRERLAGWQEKALRESKLRSSWREPDAEYEAACRAFLEKIGDPDRSLPFLESMHGHVQQIAPAGALNGLSQAFLRNLVPGVPDLYQGCEFWDFSLVDPDNRRPVDYAARMTALSREPSLEMLLPHWRDGRIKQALIARLLKLRSDAPARFAAGEYVPLEVAGTRAGHAIAFARRYSSSLLIAVAPRCASGAVDAGATPLPDPQWWGDTRILIPPDMQGTQMRDALKGASSDVAEAPLDPELPLAELLATLPFGLKVSS</sequence>
<dbReference type="EMBL" id="FMBM01000002">
    <property type="protein sequence ID" value="SCC81873.1"/>
    <property type="molecule type" value="Genomic_DNA"/>
</dbReference>
<evidence type="ECO:0000313" key="2">
    <source>
        <dbReference type="EMBL" id="KPQ10984.1"/>
    </source>
</evidence>
<dbReference type="GO" id="GO:0005992">
    <property type="term" value="P:trehalose biosynthetic process"/>
    <property type="evidence" value="ECO:0007669"/>
    <property type="project" value="TreeGrafter"/>
</dbReference>
<proteinExistence type="predicted"/>
<dbReference type="Gene3D" id="3.20.20.80">
    <property type="entry name" value="Glycosidases"/>
    <property type="match status" value="2"/>
</dbReference>
<dbReference type="PATRIC" id="fig|1653334.4.peg.2837"/>
<reference evidence="2 4" key="1">
    <citation type="submission" date="2015-09" db="EMBL/GenBank/DDBJ databases">
        <title>Identification and resolution of microdiversity through metagenomic sequencing of parallel consortia.</title>
        <authorList>
            <person name="Nelson W.C."/>
            <person name="Romine M.F."/>
            <person name="Lindemann S.R."/>
        </authorList>
    </citation>
    <scope>NUCLEOTIDE SEQUENCE [LARGE SCALE GENOMIC DNA]</scope>
    <source>
        <strain evidence="2">HL-109</strain>
    </source>
</reference>
<dbReference type="OrthoDB" id="9761577at2"/>
<dbReference type="GO" id="GO:0030980">
    <property type="term" value="P:alpha-glucan catabolic process"/>
    <property type="evidence" value="ECO:0007669"/>
    <property type="project" value="TreeGrafter"/>
</dbReference>
<dbReference type="NCBIfam" id="TIGR02401">
    <property type="entry name" value="trehalose_TreY"/>
    <property type="match status" value="1"/>
</dbReference>
<protein>
    <submittedName>
        <fullName evidence="2">(1-&gt;4)-alpha-D-glucan 1-alpha-D-glucosylmutase TreY</fullName>
    </submittedName>
    <submittedName>
        <fullName evidence="3">Maltooligosyl trehalose synthase</fullName>
    </submittedName>
</protein>
<dbReference type="InterPro" id="IPR006047">
    <property type="entry name" value="GH13_cat_dom"/>
</dbReference>
<evidence type="ECO:0000259" key="1">
    <source>
        <dbReference type="SMART" id="SM00642"/>
    </source>
</evidence>
<dbReference type="GO" id="GO:0047470">
    <property type="term" value="F:(1,4)-alpha-D-glucan 1-alpha-D-glucosylmutase activity"/>
    <property type="evidence" value="ECO:0007669"/>
    <property type="project" value="TreeGrafter"/>
</dbReference>
<accession>A0A0P8A0T0</accession>
<dbReference type="AlphaFoldDB" id="A0A0P8A0T0"/>
<dbReference type="InterPro" id="IPR013797">
    <property type="entry name" value="Maltooligo_trehalose_synth_4"/>
</dbReference>
<dbReference type="SUPFAM" id="SSF51445">
    <property type="entry name" value="(Trans)glycosidases"/>
    <property type="match status" value="1"/>
</dbReference>
<keyword evidence="5" id="KW-1185">Reference proteome</keyword>
<dbReference type="Gene3D" id="3.30.1590.10">
    <property type="entry name" value="Maltooligosyl trehalose synthase, domain 2"/>
    <property type="match status" value="1"/>
</dbReference>
<gene>
    <name evidence="2" type="primary">treY</name>
    <name evidence="3" type="ORF">GA0071312_2844</name>
    <name evidence="2" type="ORF">HLUCCO17_08720</name>
</gene>
<evidence type="ECO:0000313" key="3">
    <source>
        <dbReference type="EMBL" id="SCC81873.1"/>
    </source>
</evidence>
<comment type="caution">
    <text evidence="2">The sequence shown here is derived from an EMBL/GenBank/DDBJ whole genome shotgun (WGS) entry which is preliminary data.</text>
</comment>
<dbReference type="STRING" id="1653334.GA0071312_2844"/>
<dbReference type="PANTHER" id="PTHR10357:SF216">
    <property type="entry name" value="MALTOOLIGOSYL TREHALOSE SYNTHASE-RELATED"/>
    <property type="match status" value="1"/>
</dbReference>
<dbReference type="Pfam" id="PF00128">
    <property type="entry name" value="Alpha-amylase"/>
    <property type="match status" value="1"/>
</dbReference>
<evidence type="ECO:0000313" key="4">
    <source>
        <dbReference type="Proteomes" id="UP000050497"/>
    </source>
</evidence>
<dbReference type="Gene3D" id="1.10.10.470">
    <property type="entry name" value="Maltooligosyl trehalose synthase, domain 4"/>
    <property type="match status" value="1"/>
</dbReference>